<dbReference type="RefSeq" id="WP_160144597.1">
    <property type="nucleotide sequence ID" value="NZ_UXAW01000070.1"/>
</dbReference>
<proteinExistence type="predicted"/>
<dbReference type="EMBL" id="UXAW01000070">
    <property type="protein sequence ID" value="VDC28621.1"/>
    <property type="molecule type" value="Genomic_DNA"/>
</dbReference>
<evidence type="ECO:0000256" key="1">
    <source>
        <dbReference type="SAM" id="MobiDB-lite"/>
    </source>
</evidence>
<organism evidence="2 3">
    <name type="scientific">Pseudogemmobacter humi</name>
    <dbReference type="NCBI Taxonomy" id="2483812"/>
    <lineage>
        <taxon>Bacteria</taxon>
        <taxon>Pseudomonadati</taxon>
        <taxon>Pseudomonadota</taxon>
        <taxon>Alphaproteobacteria</taxon>
        <taxon>Rhodobacterales</taxon>
        <taxon>Paracoccaceae</taxon>
        <taxon>Pseudogemmobacter</taxon>
    </lineage>
</organism>
<dbReference type="AlphaFoldDB" id="A0A3P5XIR2"/>
<gene>
    <name evidence="2" type="ORF">XINFAN_02187</name>
</gene>
<name>A0A3P5XIR2_9RHOB</name>
<sequence length="50" mass="5309">MPDDSPPSPEPSPPPLSPKSTLELIEDGELNAIADARANSREIPVSLDEL</sequence>
<feature type="compositionally biased region" description="Pro residues" evidence="1">
    <location>
        <begin position="1"/>
        <end position="17"/>
    </location>
</feature>
<feature type="region of interest" description="Disordered" evidence="1">
    <location>
        <begin position="1"/>
        <end position="21"/>
    </location>
</feature>
<dbReference type="OrthoDB" id="5297687at2"/>
<evidence type="ECO:0000313" key="2">
    <source>
        <dbReference type="EMBL" id="VDC28621.1"/>
    </source>
</evidence>
<keyword evidence="3" id="KW-1185">Reference proteome</keyword>
<accession>A0A3P5XIR2</accession>
<evidence type="ECO:0000313" key="3">
    <source>
        <dbReference type="Proteomes" id="UP000277498"/>
    </source>
</evidence>
<dbReference type="Proteomes" id="UP000277498">
    <property type="component" value="Unassembled WGS sequence"/>
</dbReference>
<reference evidence="2 3" key="1">
    <citation type="submission" date="2018-11" db="EMBL/GenBank/DDBJ databases">
        <authorList>
            <person name="Criscuolo A."/>
        </authorList>
    </citation>
    <scope>NUCLEOTIDE SEQUENCE [LARGE SCALE GENOMIC DNA]</scope>
    <source>
        <strain evidence="2">ACIP111625</strain>
    </source>
</reference>
<protein>
    <submittedName>
        <fullName evidence="2">Uncharacterized protein</fullName>
    </submittedName>
</protein>